<dbReference type="GO" id="GO:0004672">
    <property type="term" value="F:protein kinase activity"/>
    <property type="evidence" value="ECO:0007669"/>
    <property type="project" value="InterPro"/>
</dbReference>
<dbReference type="SUPFAM" id="SSF56112">
    <property type="entry name" value="Protein kinase-like (PK-like)"/>
    <property type="match status" value="1"/>
</dbReference>
<keyword evidence="4" id="KW-1185">Reference proteome</keyword>
<dbReference type="HOGENOM" id="CLU_048008_1_0_1"/>
<feature type="domain" description="Protein kinase" evidence="2">
    <location>
        <begin position="101"/>
        <end position="353"/>
    </location>
</feature>
<gene>
    <name evidence="3" type="ORF">OIDMADRAFT_184853</name>
</gene>
<protein>
    <recommendedName>
        <fullName evidence="2">Protein kinase domain-containing protein</fullName>
    </recommendedName>
</protein>
<evidence type="ECO:0000259" key="2">
    <source>
        <dbReference type="PROSITE" id="PS50011"/>
    </source>
</evidence>
<reference evidence="3 4" key="1">
    <citation type="submission" date="2014-04" db="EMBL/GenBank/DDBJ databases">
        <authorList>
            <consortium name="DOE Joint Genome Institute"/>
            <person name="Kuo A."/>
            <person name="Martino E."/>
            <person name="Perotto S."/>
            <person name="Kohler A."/>
            <person name="Nagy L.G."/>
            <person name="Floudas D."/>
            <person name="Copeland A."/>
            <person name="Barry K.W."/>
            <person name="Cichocki N."/>
            <person name="Veneault-Fourrey C."/>
            <person name="LaButti K."/>
            <person name="Lindquist E.A."/>
            <person name="Lipzen A."/>
            <person name="Lundell T."/>
            <person name="Morin E."/>
            <person name="Murat C."/>
            <person name="Sun H."/>
            <person name="Tunlid A."/>
            <person name="Henrissat B."/>
            <person name="Grigoriev I.V."/>
            <person name="Hibbett D.S."/>
            <person name="Martin F."/>
            <person name="Nordberg H.P."/>
            <person name="Cantor M.N."/>
            <person name="Hua S.X."/>
        </authorList>
    </citation>
    <scope>NUCLEOTIDE SEQUENCE [LARGE SCALE GENOMIC DNA]</scope>
    <source>
        <strain evidence="3 4">Zn</strain>
    </source>
</reference>
<dbReference type="Proteomes" id="UP000054321">
    <property type="component" value="Unassembled WGS sequence"/>
</dbReference>
<feature type="region of interest" description="Disordered" evidence="1">
    <location>
        <begin position="1"/>
        <end position="111"/>
    </location>
</feature>
<feature type="compositionally biased region" description="Basic and acidic residues" evidence="1">
    <location>
        <begin position="61"/>
        <end position="73"/>
    </location>
</feature>
<proteinExistence type="predicted"/>
<dbReference type="AlphaFoldDB" id="A0A0C3GP12"/>
<sequence length="353" mass="39165">MSLQRSNTRFRAASSRGATPDSGDDSSSTLSPPDSSSNKLRKRSWANLDDDAPLATNAPSESRDREGSSEVPRKTPRQSDISDRDGPVLDPGRRHSQQTPHSMASTLGKVRAQSASPWQSLTQHFTLFLEDATIIANREGERLVAIRKIPGPNADRKVAMLGRIRHESFLAFLECFSHEGFLYAIFEHEIKPGVHLPITLSTYALGKRYPTESQLATILGQILAGLKYLESLGLEHGSLTCRNILISSEGFIRISGHECCHVLVSGRSSTKDIKGVGYIALELMHKESKHDGLMHVRDPHRWPLDSKSVQFVLRTEVAYSIDELLEVEDALLLHTTLSNNPRASFDELSEAEY</sequence>
<dbReference type="STRING" id="913774.A0A0C3GP12"/>
<dbReference type="PROSITE" id="PS50011">
    <property type="entry name" value="PROTEIN_KINASE_DOM"/>
    <property type="match status" value="1"/>
</dbReference>
<reference evidence="4" key="2">
    <citation type="submission" date="2015-01" db="EMBL/GenBank/DDBJ databases">
        <title>Evolutionary Origins and Diversification of the Mycorrhizal Mutualists.</title>
        <authorList>
            <consortium name="DOE Joint Genome Institute"/>
            <consortium name="Mycorrhizal Genomics Consortium"/>
            <person name="Kohler A."/>
            <person name="Kuo A."/>
            <person name="Nagy L.G."/>
            <person name="Floudas D."/>
            <person name="Copeland A."/>
            <person name="Barry K.W."/>
            <person name="Cichocki N."/>
            <person name="Veneault-Fourrey C."/>
            <person name="LaButti K."/>
            <person name="Lindquist E.A."/>
            <person name="Lipzen A."/>
            <person name="Lundell T."/>
            <person name="Morin E."/>
            <person name="Murat C."/>
            <person name="Riley R."/>
            <person name="Ohm R."/>
            <person name="Sun H."/>
            <person name="Tunlid A."/>
            <person name="Henrissat B."/>
            <person name="Grigoriev I.V."/>
            <person name="Hibbett D.S."/>
            <person name="Martin F."/>
        </authorList>
    </citation>
    <scope>NUCLEOTIDE SEQUENCE [LARGE SCALE GENOMIC DNA]</scope>
    <source>
        <strain evidence="4">Zn</strain>
    </source>
</reference>
<dbReference type="GO" id="GO:0005524">
    <property type="term" value="F:ATP binding"/>
    <property type="evidence" value="ECO:0007669"/>
    <property type="project" value="InterPro"/>
</dbReference>
<dbReference type="Pfam" id="PF00069">
    <property type="entry name" value="Pkinase"/>
    <property type="match status" value="1"/>
</dbReference>
<name>A0A0C3GP12_OIDMZ</name>
<organism evidence="3 4">
    <name type="scientific">Oidiodendron maius (strain Zn)</name>
    <dbReference type="NCBI Taxonomy" id="913774"/>
    <lineage>
        <taxon>Eukaryota</taxon>
        <taxon>Fungi</taxon>
        <taxon>Dikarya</taxon>
        <taxon>Ascomycota</taxon>
        <taxon>Pezizomycotina</taxon>
        <taxon>Leotiomycetes</taxon>
        <taxon>Leotiomycetes incertae sedis</taxon>
        <taxon>Myxotrichaceae</taxon>
        <taxon>Oidiodendron</taxon>
    </lineage>
</organism>
<dbReference type="OrthoDB" id="4062651at2759"/>
<evidence type="ECO:0000256" key="1">
    <source>
        <dbReference type="SAM" id="MobiDB-lite"/>
    </source>
</evidence>
<accession>A0A0C3GP12</accession>
<feature type="compositionally biased region" description="Low complexity" evidence="1">
    <location>
        <begin position="25"/>
        <end position="37"/>
    </location>
</feature>
<dbReference type="InterPro" id="IPR011009">
    <property type="entry name" value="Kinase-like_dom_sf"/>
</dbReference>
<evidence type="ECO:0000313" key="4">
    <source>
        <dbReference type="Proteomes" id="UP000054321"/>
    </source>
</evidence>
<dbReference type="SMART" id="SM00220">
    <property type="entry name" value="S_TKc"/>
    <property type="match status" value="1"/>
</dbReference>
<dbReference type="EMBL" id="KN832899">
    <property type="protein sequence ID" value="KIM93124.1"/>
    <property type="molecule type" value="Genomic_DNA"/>
</dbReference>
<dbReference type="InParanoid" id="A0A0C3GP12"/>
<dbReference type="InterPro" id="IPR000719">
    <property type="entry name" value="Prot_kinase_dom"/>
</dbReference>
<dbReference type="Gene3D" id="1.10.510.10">
    <property type="entry name" value="Transferase(Phosphotransferase) domain 1"/>
    <property type="match status" value="1"/>
</dbReference>
<evidence type="ECO:0000313" key="3">
    <source>
        <dbReference type="EMBL" id="KIM93124.1"/>
    </source>
</evidence>
<feature type="compositionally biased region" description="Basic and acidic residues" evidence="1">
    <location>
        <begin position="80"/>
        <end position="93"/>
    </location>
</feature>